<evidence type="ECO:0000313" key="2">
    <source>
        <dbReference type="EMBL" id="AXM97706.1"/>
    </source>
</evidence>
<dbReference type="InterPro" id="IPR041304">
    <property type="entry name" value="AbiTii"/>
</dbReference>
<dbReference type="RefSeq" id="WP_016393219.1">
    <property type="nucleotide sequence ID" value="NZ_CP031146.1"/>
</dbReference>
<accession>A0AAD0VV72</accession>
<name>A0AAD0VV72_PSEDL</name>
<dbReference type="EMBL" id="CP031146">
    <property type="protein sequence ID" value="AXM97706.1"/>
    <property type="molecule type" value="Genomic_DNA"/>
</dbReference>
<dbReference type="AlphaFoldDB" id="A0AAD0VV72"/>
<dbReference type="GeneID" id="49615488"/>
<protein>
    <recommendedName>
        <fullName evidence="1">AbiTii domain-containing protein</fullName>
    </recommendedName>
</protein>
<dbReference type="Pfam" id="PF18864">
    <property type="entry name" value="AbiTii"/>
    <property type="match status" value="1"/>
</dbReference>
<proteinExistence type="predicted"/>
<dbReference type="Proteomes" id="UP000256503">
    <property type="component" value="Chromosome"/>
</dbReference>
<reference evidence="2 3" key="1">
    <citation type="submission" date="2018-07" db="EMBL/GenBank/DDBJ databases">
        <title>Complete genome sequence of a Pseudomonas plecoglossicida strain pathogenic to the marine fish, Larimichthys crocea.</title>
        <authorList>
            <person name="Tao Z."/>
        </authorList>
    </citation>
    <scope>NUCLEOTIDE SEQUENCE [LARGE SCALE GENOMIC DNA]</scope>
    <source>
        <strain evidence="2 3">XSDHY-P</strain>
    </source>
</reference>
<evidence type="ECO:0000313" key="3">
    <source>
        <dbReference type="Proteomes" id="UP000256503"/>
    </source>
</evidence>
<evidence type="ECO:0000259" key="1">
    <source>
        <dbReference type="Pfam" id="PF18864"/>
    </source>
</evidence>
<organism evidence="2 3">
    <name type="scientific">Pseudomonas plecoglossicida</name>
    <dbReference type="NCBI Taxonomy" id="70775"/>
    <lineage>
        <taxon>Bacteria</taxon>
        <taxon>Pseudomonadati</taxon>
        <taxon>Pseudomonadota</taxon>
        <taxon>Gammaproteobacteria</taxon>
        <taxon>Pseudomonadales</taxon>
        <taxon>Pseudomonadaceae</taxon>
        <taxon>Pseudomonas</taxon>
    </lineage>
</organism>
<sequence length="299" mass="32703">MTSLVFELQADALNEEGVPILSLLRKAKVVSSKLGVTTIEQWLDHELNGYPTRDSVPEYRQIVGRAVCHNPYVGWIPLDIKGAEDQKKLTERHLGDPMGKLFQFADKDAAQTLIIYYPAQLAQRIMSGMDEPFEPALEVGVSVINGIIDKVRNKILDFALELERQGILGEGLTFSQAEKMTASSITYNVNIENMTGSQLQQGTTSSTQTYNAQGADLSAVAEFVERLLPAIGELSDATDRDQMQSDLETIRSQLNAPKPKTGMIRECMLSVKSVLEGTAGNLAATYLPPLTALLASMPS</sequence>
<gene>
    <name evidence="2" type="ORF">DVB73_18880</name>
</gene>
<feature type="domain" description="AbiTii" evidence="1">
    <location>
        <begin position="3"/>
        <end position="186"/>
    </location>
</feature>